<gene>
    <name evidence="2" type="ORF">JOC95_001473</name>
</gene>
<dbReference type="EMBL" id="JAFBED010000003">
    <property type="protein sequence ID" value="MBM7619621.1"/>
    <property type="molecule type" value="Genomic_DNA"/>
</dbReference>
<accession>A0ABS2NY67</accession>
<evidence type="ECO:0000313" key="3">
    <source>
        <dbReference type="Proteomes" id="UP000737402"/>
    </source>
</evidence>
<keyword evidence="3" id="KW-1185">Reference proteome</keyword>
<keyword evidence="1" id="KW-0472">Membrane</keyword>
<protein>
    <submittedName>
        <fullName evidence="2">Uncharacterized protein</fullName>
    </submittedName>
</protein>
<proteinExistence type="predicted"/>
<feature type="transmembrane region" description="Helical" evidence="1">
    <location>
        <begin position="47"/>
        <end position="66"/>
    </location>
</feature>
<keyword evidence="1" id="KW-1133">Transmembrane helix</keyword>
<evidence type="ECO:0000313" key="2">
    <source>
        <dbReference type="EMBL" id="MBM7619621.1"/>
    </source>
</evidence>
<feature type="transmembrane region" description="Helical" evidence="1">
    <location>
        <begin position="118"/>
        <end position="140"/>
    </location>
</feature>
<dbReference type="Proteomes" id="UP000737402">
    <property type="component" value="Unassembled WGS sequence"/>
</dbReference>
<reference evidence="2 3" key="1">
    <citation type="submission" date="2021-01" db="EMBL/GenBank/DDBJ databases">
        <title>Genomic Encyclopedia of Type Strains, Phase IV (KMG-IV): sequencing the most valuable type-strain genomes for metagenomic binning, comparative biology and taxonomic classification.</title>
        <authorList>
            <person name="Goeker M."/>
        </authorList>
    </citation>
    <scope>NUCLEOTIDE SEQUENCE [LARGE SCALE GENOMIC DNA]</scope>
    <source>
        <strain evidence="2 3">DSM 25879</strain>
    </source>
</reference>
<sequence>MDKWQRIGLHLVYLVFFAVILIVGLRYQAYLYSKTKEYYDIVPFYRFRTFFFVAVGMLLALPHLIRTHFHSGSWSFDWLKLTVFGLPLFYAWIVPLLYITESAPSANLPFASFLLGGYFGTVVSTSFDTIIGVLLGYVIVNSVVKRKKS</sequence>
<feature type="transmembrane region" description="Helical" evidence="1">
    <location>
        <begin position="7"/>
        <end position="27"/>
    </location>
</feature>
<evidence type="ECO:0000256" key="1">
    <source>
        <dbReference type="SAM" id="Phobius"/>
    </source>
</evidence>
<organism evidence="2 3">
    <name type="scientific">Sutcliffiella tianshenii</name>
    <dbReference type="NCBI Taxonomy" id="1463404"/>
    <lineage>
        <taxon>Bacteria</taxon>
        <taxon>Bacillati</taxon>
        <taxon>Bacillota</taxon>
        <taxon>Bacilli</taxon>
        <taxon>Bacillales</taxon>
        <taxon>Bacillaceae</taxon>
        <taxon>Sutcliffiella</taxon>
    </lineage>
</organism>
<comment type="caution">
    <text evidence="2">The sequence shown here is derived from an EMBL/GenBank/DDBJ whole genome shotgun (WGS) entry which is preliminary data.</text>
</comment>
<keyword evidence="1" id="KW-0812">Transmembrane</keyword>
<feature type="transmembrane region" description="Helical" evidence="1">
    <location>
        <begin position="78"/>
        <end position="98"/>
    </location>
</feature>
<name>A0ABS2NY67_9BACI</name>
<dbReference type="RefSeq" id="WP_204414788.1">
    <property type="nucleotide sequence ID" value="NZ_JAFBED010000003.1"/>
</dbReference>